<evidence type="ECO:0000313" key="2">
    <source>
        <dbReference type="Proteomes" id="UP000005551"/>
    </source>
</evidence>
<gene>
    <name evidence="1" type="ORF">A3SI_15151</name>
</gene>
<comment type="caution">
    <text evidence="1">The sequence shown here is derived from an EMBL/GenBank/DDBJ whole genome shotgun (WGS) entry which is preliminary data.</text>
</comment>
<dbReference type="EMBL" id="AJYA01000039">
    <property type="protein sequence ID" value="EIM74782.1"/>
    <property type="molecule type" value="Genomic_DNA"/>
</dbReference>
<dbReference type="Proteomes" id="UP000005551">
    <property type="component" value="Unassembled WGS sequence"/>
</dbReference>
<protein>
    <recommendedName>
        <fullName evidence="3">UDP-glucuronosyltransferase</fullName>
    </recommendedName>
</protein>
<organism evidence="1 2">
    <name type="scientific">Nitritalea halalkaliphila LW7</name>
    <dbReference type="NCBI Taxonomy" id="1189621"/>
    <lineage>
        <taxon>Bacteria</taxon>
        <taxon>Pseudomonadati</taxon>
        <taxon>Bacteroidota</taxon>
        <taxon>Cytophagia</taxon>
        <taxon>Cytophagales</taxon>
        <taxon>Cyclobacteriaceae</taxon>
        <taxon>Nitritalea</taxon>
    </lineage>
</organism>
<dbReference type="RefSeq" id="WP_009056348.1">
    <property type="nucleotide sequence ID" value="NZ_AJYA01000039.1"/>
</dbReference>
<accession>I5BYY0</accession>
<evidence type="ECO:0000313" key="1">
    <source>
        <dbReference type="EMBL" id="EIM74782.1"/>
    </source>
</evidence>
<name>I5BYY0_9BACT</name>
<dbReference type="AlphaFoldDB" id="I5BYY0"/>
<proteinExistence type="predicted"/>
<sequence length="124" mass="14034">MNYSFTPADYSDLSKNNNIFVKLHYPESAWGEEITIYIHERPTGYGFDAVDFYGNEILISPESCTQPLALEEVIRMIETLEAEEGLDATGNLALTVSGIPEAESPYYPELKKFFAEKRKQFGLP</sequence>
<evidence type="ECO:0008006" key="3">
    <source>
        <dbReference type="Google" id="ProtNLM"/>
    </source>
</evidence>
<dbReference type="OrthoDB" id="838275at2"/>
<reference evidence="1 2" key="1">
    <citation type="submission" date="2012-05" db="EMBL/GenBank/DDBJ databases">
        <title>Genome sequence of Nitritalea halalkaliphila LW7.</title>
        <authorList>
            <person name="Jangir P.K."/>
            <person name="Singh A."/>
            <person name="Shivaji S."/>
            <person name="Sharma R."/>
        </authorList>
    </citation>
    <scope>NUCLEOTIDE SEQUENCE [LARGE SCALE GENOMIC DNA]</scope>
    <source>
        <strain evidence="1 2">LW7</strain>
    </source>
</reference>
<keyword evidence="2" id="KW-1185">Reference proteome</keyword>